<organism evidence="1 2">
    <name type="scientific">Flavobacterium paronense</name>
    <dbReference type="NCBI Taxonomy" id="1392775"/>
    <lineage>
        <taxon>Bacteria</taxon>
        <taxon>Pseudomonadati</taxon>
        <taxon>Bacteroidota</taxon>
        <taxon>Flavobacteriia</taxon>
        <taxon>Flavobacteriales</taxon>
        <taxon>Flavobacteriaceae</taxon>
        <taxon>Flavobacterium</taxon>
    </lineage>
</organism>
<keyword evidence="2" id="KW-1185">Reference proteome</keyword>
<dbReference type="Proteomes" id="UP001589576">
    <property type="component" value="Unassembled WGS sequence"/>
</dbReference>
<evidence type="ECO:0008006" key="3">
    <source>
        <dbReference type="Google" id="ProtNLM"/>
    </source>
</evidence>
<name>A0ABV5GGG5_9FLAO</name>
<protein>
    <recommendedName>
        <fullName evidence="3">DUF3822 family protein</fullName>
    </recommendedName>
</protein>
<sequence length="343" mass="39788">MTQNNKLHKQLELTHEQTSPLFRIMSIQNKDEPHRRHFENNICAFHIGNGFILSVAHNLKTEATLFKSIDNTIYLTDIFPFLNAEQAHMFESCYPLEMSNQRRYATITNPTDFQTIINLLKQINFDTRWVTLMERSICKTHLVIQFKNNLFYNSPELTSHFNHTSYFEESTIHRHTFLVEVALVEAFYNEDIALYKIINTPQAVIDAMPSLEIDYSILDDNQEDYYCLQSSPTSEIGKLLNKAQIEGFTEHFAIFQERIGGNYNLEGLRYLIKGYFRFGSSGAPYVVYNAKTNTFKVNAVQSEACPIQLSINNQRDGNFQYVNAIATPLQVIQERLEKHINTV</sequence>
<proteinExistence type="predicted"/>
<dbReference type="RefSeq" id="WP_290285212.1">
    <property type="nucleotide sequence ID" value="NZ_JAUFQN010000019.1"/>
</dbReference>
<accession>A0ABV5GGG5</accession>
<reference evidence="1 2" key="1">
    <citation type="submission" date="2024-09" db="EMBL/GenBank/DDBJ databases">
        <authorList>
            <person name="Sun Q."/>
            <person name="Mori K."/>
        </authorList>
    </citation>
    <scope>NUCLEOTIDE SEQUENCE [LARGE SCALE GENOMIC DNA]</scope>
    <source>
        <strain evidence="1 2">CECT 8460</strain>
    </source>
</reference>
<comment type="caution">
    <text evidence="1">The sequence shown here is derived from an EMBL/GenBank/DDBJ whole genome shotgun (WGS) entry which is preliminary data.</text>
</comment>
<evidence type="ECO:0000313" key="1">
    <source>
        <dbReference type="EMBL" id="MFB9090231.1"/>
    </source>
</evidence>
<dbReference type="EMBL" id="JBHMFB010000029">
    <property type="protein sequence ID" value="MFB9090231.1"/>
    <property type="molecule type" value="Genomic_DNA"/>
</dbReference>
<gene>
    <name evidence="1" type="ORF">ACFFUU_11510</name>
</gene>
<evidence type="ECO:0000313" key="2">
    <source>
        <dbReference type="Proteomes" id="UP001589576"/>
    </source>
</evidence>